<organism evidence="5 6">
    <name type="scientific">Cherax quadricarinatus</name>
    <name type="common">Australian red claw crayfish</name>
    <dbReference type="NCBI Taxonomy" id="27406"/>
    <lineage>
        <taxon>Eukaryota</taxon>
        <taxon>Metazoa</taxon>
        <taxon>Ecdysozoa</taxon>
        <taxon>Arthropoda</taxon>
        <taxon>Crustacea</taxon>
        <taxon>Multicrustacea</taxon>
        <taxon>Malacostraca</taxon>
        <taxon>Eumalacostraca</taxon>
        <taxon>Eucarida</taxon>
        <taxon>Decapoda</taxon>
        <taxon>Pleocyemata</taxon>
        <taxon>Astacidea</taxon>
        <taxon>Parastacoidea</taxon>
        <taxon>Parastacidae</taxon>
        <taxon>Cherax</taxon>
    </lineage>
</organism>
<evidence type="ECO:0000256" key="3">
    <source>
        <dbReference type="ARBA" id="ARBA00023157"/>
    </source>
</evidence>
<keyword evidence="2" id="KW-0472">Membrane</keyword>
<dbReference type="Gene3D" id="2.60.40.10">
    <property type="entry name" value="Immunoglobulins"/>
    <property type="match status" value="3"/>
</dbReference>
<reference evidence="5 6" key="1">
    <citation type="journal article" date="2024" name="BMC Genomics">
        <title>Genome assembly of redclaw crayfish (Cherax quadricarinatus) provides insights into its immune adaptation and hypoxia tolerance.</title>
        <authorList>
            <person name="Liu Z."/>
            <person name="Zheng J."/>
            <person name="Li H."/>
            <person name="Fang K."/>
            <person name="Wang S."/>
            <person name="He J."/>
            <person name="Zhou D."/>
            <person name="Weng S."/>
            <person name="Chi M."/>
            <person name="Gu Z."/>
            <person name="He J."/>
            <person name="Li F."/>
            <person name="Wang M."/>
        </authorList>
    </citation>
    <scope>NUCLEOTIDE SEQUENCE [LARGE SCALE GENOMIC DNA]</scope>
    <source>
        <strain evidence="5">ZL_2023a</strain>
    </source>
</reference>
<keyword evidence="3" id="KW-1015">Disulfide bond</keyword>
<dbReference type="InterPro" id="IPR013783">
    <property type="entry name" value="Ig-like_fold"/>
</dbReference>
<dbReference type="SMART" id="SM00409">
    <property type="entry name" value="IG"/>
    <property type="match status" value="2"/>
</dbReference>
<dbReference type="PANTHER" id="PTHR23278:SF32">
    <property type="entry name" value="NEUROMUSCULIN, ISOFORM E"/>
    <property type="match status" value="1"/>
</dbReference>
<dbReference type="InterPro" id="IPR036179">
    <property type="entry name" value="Ig-like_dom_sf"/>
</dbReference>
<feature type="domain" description="Ig-like" evidence="4">
    <location>
        <begin position="1"/>
        <end position="63"/>
    </location>
</feature>
<feature type="domain" description="Ig-like" evidence="4">
    <location>
        <begin position="169"/>
        <end position="261"/>
    </location>
</feature>
<feature type="domain" description="Ig-like" evidence="4">
    <location>
        <begin position="70"/>
        <end position="165"/>
    </location>
</feature>
<feature type="non-terminal residue" evidence="5">
    <location>
        <position position="1"/>
    </location>
</feature>
<evidence type="ECO:0000259" key="4">
    <source>
        <dbReference type="PROSITE" id="PS50835"/>
    </source>
</evidence>
<dbReference type="Proteomes" id="UP001445076">
    <property type="component" value="Unassembled WGS sequence"/>
</dbReference>
<dbReference type="SUPFAM" id="SSF48726">
    <property type="entry name" value="Immunoglobulin"/>
    <property type="match status" value="2"/>
</dbReference>
<comment type="subcellular location">
    <subcellularLocation>
        <location evidence="1">Membrane</location>
        <topology evidence="1">Single-pass membrane protein</topology>
    </subcellularLocation>
</comment>
<evidence type="ECO:0000313" key="6">
    <source>
        <dbReference type="Proteomes" id="UP001445076"/>
    </source>
</evidence>
<gene>
    <name evidence="5" type="ORF">OTU49_014953</name>
</gene>
<dbReference type="GO" id="GO:0016020">
    <property type="term" value="C:membrane"/>
    <property type="evidence" value="ECO:0007669"/>
    <property type="project" value="UniProtKB-SubCell"/>
</dbReference>
<evidence type="ECO:0000256" key="2">
    <source>
        <dbReference type="ARBA" id="ARBA00023136"/>
    </source>
</evidence>
<evidence type="ECO:0000256" key="1">
    <source>
        <dbReference type="ARBA" id="ARBA00004167"/>
    </source>
</evidence>
<dbReference type="InterPro" id="IPR003599">
    <property type="entry name" value="Ig_sub"/>
</dbReference>
<protein>
    <recommendedName>
        <fullName evidence="4">Ig-like domain-containing protein</fullName>
    </recommendedName>
</protein>
<dbReference type="PANTHER" id="PTHR23278">
    <property type="entry name" value="SIDESTEP PROTEIN"/>
    <property type="match status" value="1"/>
</dbReference>
<sequence length="323" mass="34821">VPPPTLLWKTNNQVLESTVESRSGSLSVNQLVIKHLSRSYHNVHLTCVATNNNVTSPVHASLTIIMNLRPLFTRLESPPKSLRVGKEYHITCLVAGSRPQPNITWTLGNVASHAPILAQTEHGVNTSTSQVTVTASRSHHGQRLTCTSINPLFPAQPLTDSILLNVTYPPVATIELGRGVSSVVKEGQDVYFNCNVDSNPPTYKISWYRDDKAIYHSPEDGVVVSGNSLALRGVTRHWAGPYVCSASNVEGDAHSAPLNLTVNYAPVCEDSGGQTEVYAAAVGSPINVSCSVEASPASLKYSWVFNNSLTSERLPGNVIFTTP</sequence>
<comment type="caution">
    <text evidence="5">The sequence shown here is derived from an EMBL/GenBank/DDBJ whole genome shotgun (WGS) entry which is preliminary data.</text>
</comment>
<proteinExistence type="predicted"/>
<dbReference type="AlphaFoldDB" id="A0AAW0YGV9"/>
<dbReference type="SMART" id="SM00408">
    <property type="entry name" value="IGc2"/>
    <property type="match status" value="1"/>
</dbReference>
<dbReference type="Pfam" id="PF08205">
    <property type="entry name" value="C2-set_2"/>
    <property type="match status" value="1"/>
</dbReference>
<keyword evidence="6" id="KW-1185">Reference proteome</keyword>
<dbReference type="InterPro" id="IPR003598">
    <property type="entry name" value="Ig_sub2"/>
</dbReference>
<dbReference type="PROSITE" id="PS50835">
    <property type="entry name" value="IG_LIKE"/>
    <property type="match status" value="3"/>
</dbReference>
<feature type="non-terminal residue" evidence="5">
    <location>
        <position position="323"/>
    </location>
</feature>
<dbReference type="InterPro" id="IPR013162">
    <property type="entry name" value="CD80_C2-set"/>
</dbReference>
<dbReference type="EMBL" id="JARKIK010000007">
    <property type="protein sequence ID" value="KAK8750696.1"/>
    <property type="molecule type" value="Genomic_DNA"/>
</dbReference>
<dbReference type="Pfam" id="PF13927">
    <property type="entry name" value="Ig_3"/>
    <property type="match status" value="1"/>
</dbReference>
<evidence type="ECO:0000313" key="5">
    <source>
        <dbReference type="EMBL" id="KAK8750696.1"/>
    </source>
</evidence>
<name>A0AAW0YGV9_CHEQU</name>
<accession>A0AAW0YGV9</accession>
<dbReference type="InterPro" id="IPR007110">
    <property type="entry name" value="Ig-like_dom"/>
</dbReference>